<name>A0ABN9TYB2_9DINO</name>
<organism evidence="2 3">
    <name type="scientific">Prorocentrum cordatum</name>
    <dbReference type="NCBI Taxonomy" id="2364126"/>
    <lineage>
        <taxon>Eukaryota</taxon>
        <taxon>Sar</taxon>
        <taxon>Alveolata</taxon>
        <taxon>Dinophyceae</taxon>
        <taxon>Prorocentrales</taxon>
        <taxon>Prorocentraceae</taxon>
        <taxon>Prorocentrum</taxon>
    </lineage>
</organism>
<feature type="region of interest" description="Disordered" evidence="1">
    <location>
        <begin position="45"/>
        <end position="111"/>
    </location>
</feature>
<evidence type="ECO:0000313" key="3">
    <source>
        <dbReference type="Proteomes" id="UP001189429"/>
    </source>
</evidence>
<evidence type="ECO:0000313" key="2">
    <source>
        <dbReference type="EMBL" id="CAK0851299.1"/>
    </source>
</evidence>
<feature type="compositionally biased region" description="Low complexity" evidence="1">
    <location>
        <begin position="67"/>
        <end position="80"/>
    </location>
</feature>
<feature type="non-terminal residue" evidence="2">
    <location>
        <position position="111"/>
    </location>
</feature>
<dbReference type="EMBL" id="CAUYUJ010015225">
    <property type="protein sequence ID" value="CAK0851299.1"/>
    <property type="molecule type" value="Genomic_DNA"/>
</dbReference>
<protein>
    <submittedName>
        <fullName evidence="2">Uncharacterized protein</fullName>
    </submittedName>
</protein>
<feature type="region of interest" description="Disordered" evidence="1">
    <location>
        <begin position="1"/>
        <end position="32"/>
    </location>
</feature>
<proteinExistence type="predicted"/>
<dbReference type="Proteomes" id="UP001189429">
    <property type="component" value="Unassembled WGS sequence"/>
</dbReference>
<evidence type="ECO:0000256" key="1">
    <source>
        <dbReference type="SAM" id="MobiDB-lite"/>
    </source>
</evidence>
<sequence length="111" mass="11248">RAAGAHRGRAALGRGHGLGDRGQHARGPQPQPVVLAAPPELQLCGAEPAGHRPGLPAGAVRLRRGPRGAARAPARPAVQRVHLRLAAPLDGPGKASGLRADRPPQAAPADL</sequence>
<accession>A0ABN9TYB2</accession>
<feature type="non-terminal residue" evidence="2">
    <location>
        <position position="1"/>
    </location>
</feature>
<reference evidence="2" key="1">
    <citation type="submission" date="2023-10" db="EMBL/GenBank/DDBJ databases">
        <authorList>
            <person name="Chen Y."/>
            <person name="Shah S."/>
            <person name="Dougan E. K."/>
            <person name="Thang M."/>
            <person name="Chan C."/>
        </authorList>
    </citation>
    <scope>NUCLEOTIDE SEQUENCE [LARGE SCALE GENOMIC DNA]</scope>
</reference>
<comment type="caution">
    <text evidence="2">The sequence shown here is derived from an EMBL/GenBank/DDBJ whole genome shotgun (WGS) entry which is preliminary data.</text>
</comment>
<gene>
    <name evidence="2" type="ORF">PCOR1329_LOCUS43472</name>
</gene>
<keyword evidence="3" id="KW-1185">Reference proteome</keyword>